<proteinExistence type="inferred from homology"/>
<evidence type="ECO:0000259" key="4">
    <source>
        <dbReference type="PROSITE" id="PS51186"/>
    </source>
</evidence>
<keyword evidence="1 5" id="KW-0808">Transferase</keyword>
<evidence type="ECO:0000313" key="5">
    <source>
        <dbReference type="EMBL" id="SFD54823.1"/>
    </source>
</evidence>
<feature type="domain" description="N-acetyltransferase" evidence="4">
    <location>
        <begin position="5"/>
        <end position="170"/>
    </location>
</feature>
<dbReference type="RefSeq" id="WP_090093655.1">
    <property type="nucleotide sequence ID" value="NZ_CBCRVU010000002.1"/>
</dbReference>
<dbReference type="Proteomes" id="UP000199599">
    <property type="component" value="Unassembled WGS sequence"/>
</dbReference>
<dbReference type="PANTHER" id="PTHR43792">
    <property type="entry name" value="GNAT FAMILY, PUTATIVE (AFU_ORTHOLOGUE AFUA_3G00765)-RELATED-RELATED"/>
    <property type="match status" value="1"/>
</dbReference>
<reference evidence="6" key="1">
    <citation type="submission" date="2016-10" db="EMBL/GenBank/DDBJ databases">
        <authorList>
            <person name="Varghese N."/>
            <person name="Submissions S."/>
        </authorList>
    </citation>
    <scope>NUCLEOTIDE SEQUENCE [LARGE SCALE GENOMIC DNA]</scope>
    <source>
        <strain evidence="6">R-53102</strain>
    </source>
</reference>
<dbReference type="GO" id="GO:0005737">
    <property type="term" value="C:cytoplasm"/>
    <property type="evidence" value="ECO:0007669"/>
    <property type="project" value="TreeGrafter"/>
</dbReference>
<sequence length="177" mass="20834">MANRVYLRSFELTDAPTILKWGQDQSYQDAAGFQSYQDLKQAQVAVKQYINRQYSYGICLRQGKQLIGLAELYERGTNEADLLKTKEVGFLLDKEYTGHGYMTEALTMLFDLAFNQLRQEEIWAGTFTNNVKSQNLLKRLGFHYQYEIDLHKINPLFTYKEKYFLLKKAEWLKTELN</sequence>
<dbReference type="PANTHER" id="PTHR43792:SF8">
    <property type="entry name" value="[RIBOSOMAL PROTEIN US5]-ALANINE N-ACETYLTRANSFERASE"/>
    <property type="match status" value="1"/>
</dbReference>
<organism evidence="5 6">
    <name type="scientific">Lactobacillus bombicola</name>
    <dbReference type="NCBI Taxonomy" id="1505723"/>
    <lineage>
        <taxon>Bacteria</taxon>
        <taxon>Bacillati</taxon>
        <taxon>Bacillota</taxon>
        <taxon>Bacilli</taxon>
        <taxon>Lactobacillales</taxon>
        <taxon>Lactobacillaceae</taxon>
        <taxon>Lactobacillus</taxon>
    </lineage>
</organism>
<evidence type="ECO:0000256" key="1">
    <source>
        <dbReference type="ARBA" id="ARBA00022679"/>
    </source>
</evidence>
<dbReference type="GO" id="GO:0008999">
    <property type="term" value="F:protein-N-terminal-alanine acetyltransferase activity"/>
    <property type="evidence" value="ECO:0007669"/>
    <property type="project" value="TreeGrafter"/>
</dbReference>
<dbReference type="InterPro" id="IPR051531">
    <property type="entry name" value="N-acetyltransferase"/>
</dbReference>
<gene>
    <name evidence="5" type="ORF">SAMN04487792_1325</name>
</gene>
<evidence type="ECO:0000256" key="3">
    <source>
        <dbReference type="ARBA" id="ARBA00038502"/>
    </source>
</evidence>
<dbReference type="EMBL" id="FOMN01000008">
    <property type="protein sequence ID" value="SFD54823.1"/>
    <property type="molecule type" value="Genomic_DNA"/>
</dbReference>
<keyword evidence="2" id="KW-0012">Acyltransferase</keyword>
<dbReference type="SUPFAM" id="SSF55729">
    <property type="entry name" value="Acyl-CoA N-acyltransferases (Nat)"/>
    <property type="match status" value="1"/>
</dbReference>
<protein>
    <submittedName>
        <fullName evidence="5">Protein N-acetyltransferase, RimJ/RimL family</fullName>
    </submittedName>
</protein>
<accession>A0A1I1TER1</accession>
<dbReference type="PROSITE" id="PS51186">
    <property type="entry name" value="GNAT"/>
    <property type="match status" value="1"/>
</dbReference>
<evidence type="ECO:0000313" key="6">
    <source>
        <dbReference type="Proteomes" id="UP000199599"/>
    </source>
</evidence>
<dbReference type="InterPro" id="IPR000182">
    <property type="entry name" value="GNAT_dom"/>
</dbReference>
<dbReference type="AlphaFoldDB" id="A0A1I1TER1"/>
<name>A0A1I1TER1_9LACO</name>
<dbReference type="STRING" id="1505723.SAMN04487792_1325"/>
<comment type="similarity">
    <text evidence="3">Belongs to the acetyltransferase family. RimJ subfamily.</text>
</comment>
<dbReference type="Gene3D" id="3.40.630.30">
    <property type="match status" value="1"/>
</dbReference>
<dbReference type="InterPro" id="IPR016181">
    <property type="entry name" value="Acyl_CoA_acyltransferase"/>
</dbReference>
<dbReference type="Pfam" id="PF13302">
    <property type="entry name" value="Acetyltransf_3"/>
    <property type="match status" value="1"/>
</dbReference>
<evidence type="ECO:0000256" key="2">
    <source>
        <dbReference type="ARBA" id="ARBA00023315"/>
    </source>
</evidence>